<feature type="transmembrane region" description="Helical" evidence="1">
    <location>
        <begin position="13"/>
        <end position="36"/>
    </location>
</feature>
<dbReference type="Proteomes" id="UP000694422">
    <property type="component" value="Unplaced"/>
</dbReference>
<reference evidence="2" key="1">
    <citation type="submission" date="2025-08" db="UniProtKB">
        <authorList>
            <consortium name="Ensembl"/>
        </authorList>
    </citation>
    <scope>IDENTIFICATION</scope>
</reference>
<dbReference type="Ensembl" id="ENSSDAT00000007086.1">
    <property type="protein sequence ID" value="ENSSDAP00000006206.1"/>
    <property type="gene ID" value="ENSSDAG00000005750.1"/>
</dbReference>
<evidence type="ECO:0000313" key="3">
    <source>
        <dbReference type="Proteomes" id="UP000694422"/>
    </source>
</evidence>
<evidence type="ECO:0000313" key="2">
    <source>
        <dbReference type="Ensembl" id="ENSSDAP00000006206.1"/>
    </source>
</evidence>
<dbReference type="AlphaFoldDB" id="A0A8C9UM16"/>
<name>A0A8C9UM16_SPEDA</name>
<keyword evidence="1" id="KW-0812">Transmembrane</keyword>
<accession>A0A8C9UM16</accession>
<keyword evidence="1" id="KW-1133">Transmembrane helix</keyword>
<organism evidence="2 3">
    <name type="scientific">Spermophilus dauricus</name>
    <name type="common">Daurian ground squirrel</name>
    <dbReference type="NCBI Taxonomy" id="99837"/>
    <lineage>
        <taxon>Eukaryota</taxon>
        <taxon>Metazoa</taxon>
        <taxon>Chordata</taxon>
        <taxon>Craniata</taxon>
        <taxon>Vertebrata</taxon>
        <taxon>Euteleostomi</taxon>
        <taxon>Mammalia</taxon>
        <taxon>Eutheria</taxon>
        <taxon>Euarchontoglires</taxon>
        <taxon>Glires</taxon>
        <taxon>Rodentia</taxon>
        <taxon>Sciuromorpha</taxon>
        <taxon>Sciuridae</taxon>
        <taxon>Xerinae</taxon>
        <taxon>Marmotini</taxon>
        <taxon>Spermophilus</taxon>
    </lineage>
</organism>
<proteinExistence type="predicted"/>
<sequence>MASWLGDGSGPDLLLVLLVVILLVRFLLWSCLGAYLDHRLAPPRPRPPRPKRD</sequence>
<keyword evidence="1" id="KW-0472">Membrane</keyword>
<protein>
    <submittedName>
        <fullName evidence="2">Small integral membrane protein 38</fullName>
    </submittedName>
</protein>
<reference evidence="2" key="2">
    <citation type="submission" date="2025-09" db="UniProtKB">
        <authorList>
            <consortium name="Ensembl"/>
        </authorList>
    </citation>
    <scope>IDENTIFICATION</scope>
</reference>
<keyword evidence="3" id="KW-1185">Reference proteome</keyword>
<evidence type="ECO:0000256" key="1">
    <source>
        <dbReference type="SAM" id="Phobius"/>
    </source>
</evidence>